<accession>A0AAE4IEI6</accession>
<gene>
    <name evidence="1" type="ORF">RVH16_09095</name>
</gene>
<evidence type="ECO:0000313" key="2">
    <source>
        <dbReference type="Proteomes" id="UP001181247"/>
    </source>
</evidence>
<name>A0AAE4IEI6_BACUN</name>
<protein>
    <submittedName>
        <fullName evidence="1">RusA family crossover junction endodeoxyribonuclease</fullName>
    </submittedName>
</protein>
<reference evidence="1" key="1">
    <citation type="submission" date="2023-10" db="EMBL/GenBank/DDBJ databases">
        <title>Genome of Potential pathogenic bacteria in Crohn's disease.</title>
        <authorList>
            <person name="Rodriguez-Palacios A."/>
        </authorList>
    </citation>
    <scope>NUCLEOTIDE SEQUENCE</scope>
    <source>
        <strain evidence="1">CavFT-hAR50</strain>
    </source>
</reference>
<dbReference type="Proteomes" id="UP001181247">
    <property type="component" value="Unassembled WGS sequence"/>
</dbReference>
<proteinExistence type="predicted"/>
<dbReference type="GO" id="GO:0006310">
    <property type="term" value="P:DNA recombination"/>
    <property type="evidence" value="ECO:0007669"/>
    <property type="project" value="InterPro"/>
</dbReference>
<sequence>MLQDYKLEIGFDNCSYDSPYLVEGCANSCITLIIDSEKFPTLQSKKNVQEELQNVIKAELAKIKWIIYNDVNLEFFWYFSCLRKKESDKIGDLDNLIKPIIDTFSGCNGIFIDDSQIGSINSLWMSRDVSSSRNSILKLCIHFNNDDCCIKENMRFVQIEKQMYAVYNFDINSINDLHCIIILHHIQRKRRKNFEKMLQENPNIETSLTDFNLFHRTRLKDIPNNQIYTLDKFKQLCIDAGLNFKELIKRERIRLQKR</sequence>
<dbReference type="AlphaFoldDB" id="A0AAE4IEI6"/>
<dbReference type="Gene3D" id="3.30.1330.70">
    <property type="entry name" value="Holliday junction resolvase RusA"/>
    <property type="match status" value="1"/>
</dbReference>
<dbReference type="InterPro" id="IPR036614">
    <property type="entry name" value="RusA-like_sf"/>
</dbReference>
<dbReference type="SUPFAM" id="SSF103084">
    <property type="entry name" value="Holliday junction resolvase RusA"/>
    <property type="match status" value="1"/>
</dbReference>
<dbReference type="RefSeq" id="WP_138995536.1">
    <property type="nucleotide sequence ID" value="NZ_JAWDEU010000002.1"/>
</dbReference>
<organism evidence="1 2">
    <name type="scientific">Bacteroides uniformis</name>
    <dbReference type="NCBI Taxonomy" id="820"/>
    <lineage>
        <taxon>Bacteria</taxon>
        <taxon>Pseudomonadati</taxon>
        <taxon>Bacteroidota</taxon>
        <taxon>Bacteroidia</taxon>
        <taxon>Bacteroidales</taxon>
        <taxon>Bacteroidaceae</taxon>
        <taxon>Bacteroides</taxon>
    </lineage>
</organism>
<evidence type="ECO:0000313" key="1">
    <source>
        <dbReference type="EMBL" id="MDU0244869.1"/>
    </source>
</evidence>
<comment type="caution">
    <text evidence="1">The sequence shown here is derived from an EMBL/GenBank/DDBJ whole genome shotgun (WGS) entry which is preliminary data.</text>
</comment>
<dbReference type="GO" id="GO:0000287">
    <property type="term" value="F:magnesium ion binding"/>
    <property type="evidence" value="ECO:0007669"/>
    <property type="project" value="InterPro"/>
</dbReference>
<dbReference type="EMBL" id="JAWDEU010000002">
    <property type="protein sequence ID" value="MDU0244869.1"/>
    <property type="molecule type" value="Genomic_DNA"/>
</dbReference>
<dbReference type="GO" id="GO:0006281">
    <property type="term" value="P:DNA repair"/>
    <property type="evidence" value="ECO:0007669"/>
    <property type="project" value="InterPro"/>
</dbReference>